<reference evidence="2" key="1">
    <citation type="submission" date="2025-08" db="UniProtKB">
        <authorList>
            <consortium name="Ensembl"/>
        </authorList>
    </citation>
    <scope>IDENTIFICATION</scope>
</reference>
<name>A0A3B3ZSH9_9GOBI</name>
<evidence type="ECO:0000313" key="2">
    <source>
        <dbReference type="Ensembl" id="ENSPMGP00000007444.1"/>
    </source>
</evidence>
<dbReference type="AlphaFoldDB" id="A0A3B3ZSH9"/>
<evidence type="ECO:0000313" key="3">
    <source>
        <dbReference type="Proteomes" id="UP000261520"/>
    </source>
</evidence>
<keyword evidence="3" id="KW-1185">Reference proteome</keyword>
<dbReference type="GO" id="GO:0003723">
    <property type="term" value="F:RNA binding"/>
    <property type="evidence" value="ECO:0007669"/>
    <property type="project" value="InterPro"/>
</dbReference>
<dbReference type="InterPro" id="IPR027417">
    <property type="entry name" value="P-loop_NTPase"/>
</dbReference>
<sequence>MTVEEFVYKTLELLLEEREAEIQETRLWQESVSLKELQSKGVCLLKLQVGSQSTGLYGRTVVIFEPRKHYGVAALPSNSFSPGNSKQMLHNKSCT</sequence>
<organism evidence="2 3">
    <name type="scientific">Periophthalmus magnuspinnatus</name>
    <dbReference type="NCBI Taxonomy" id="409849"/>
    <lineage>
        <taxon>Eukaryota</taxon>
        <taxon>Metazoa</taxon>
        <taxon>Chordata</taxon>
        <taxon>Craniata</taxon>
        <taxon>Vertebrata</taxon>
        <taxon>Euteleostomi</taxon>
        <taxon>Actinopterygii</taxon>
        <taxon>Neopterygii</taxon>
        <taxon>Teleostei</taxon>
        <taxon>Neoteleostei</taxon>
        <taxon>Acanthomorphata</taxon>
        <taxon>Gobiaria</taxon>
        <taxon>Gobiiformes</taxon>
        <taxon>Gobioidei</taxon>
        <taxon>Gobiidae</taxon>
        <taxon>Oxudercinae</taxon>
        <taxon>Periophthalmus</taxon>
    </lineage>
</organism>
<dbReference type="InterPro" id="IPR048761">
    <property type="entry name" value="SMUBP-2_HCS1_1B"/>
</dbReference>
<dbReference type="Ensembl" id="ENSPMGT00000007923.1">
    <property type="protein sequence ID" value="ENSPMGP00000007444.1"/>
    <property type="gene ID" value="ENSPMGG00000006166.1"/>
</dbReference>
<dbReference type="Gene3D" id="2.40.30.270">
    <property type="match status" value="1"/>
</dbReference>
<accession>A0A3B3ZSH9</accession>
<dbReference type="Pfam" id="PF21138">
    <property type="entry name" value="SMUBP-2_HCS1_1B"/>
    <property type="match status" value="1"/>
</dbReference>
<dbReference type="STRING" id="409849.ENSPMGP00000007444"/>
<reference evidence="2" key="2">
    <citation type="submission" date="2025-09" db="UniProtKB">
        <authorList>
            <consortium name="Ensembl"/>
        </authorList>
    </citation>
    <scope>IDENTIFICATION</scope>
</reference>
<dbReference type="Gene3D" id="3.40.50.300">
    <property type="entry name" value="P-loop containing nucleotide triphosphate hydrolases"/>
    <property type="match status" value="1"/>
</dbReference>
<feature type="domain" description="Helicase SMUBP-2/HCS1 1B" evidence="1">
    <location>
        <begin position="7"/>
        <end position="84"/>
    </location>
</feature>
<dbReference type="Proteomes" id="UP000261520">
    <property type="component" value="Unplaced"/>
</dbReference>
<proteinExistence type="predicted"/>
<protein>
    <recommendedName>
        <fullName evidence="1">Helicase SMUBP-2/HCS1 1B domain-containing protein</fullName>
    </recommendedName>
</protein>
<evidence type="ECO:0000259" key="1">
    <source>
        <dbReference type="Pfam" id="PF21138"/>
    </source>
</evidence>